<proteinExistence type="inferred from homology"/>
<accession>A0A1H9YYW2</accession>
<evidence type="ECO:0000256" key="2">
    <source>
        <dbReference type="ARBA" id="ARBA00022448"/>
    </source>
</evidence>
<evidence type="ECO:0000313" key="12">
    <source>
        <dbReference type="Proteomes" id="UP000242642"/>
    </source>
</evidence>
<keyword evidence="4 9" id="KW-1015">Disulfide bond</keyword>
<dbReference type="PANTHER" id="PTHR45663">
    <property type="entry name" value="GEO12009P1"/>
    <property type="match status" value="1"/>
</dbReference>
<sequence length="123" mass="13829">MAVLELNQNNFKETIENNNIVIIDFWAAWCGPCMNFAPIFEAASEEHPDVIFGKINTEQEREIAAAFNVRGIPLLMVFRDNIMLYSESGALPAAALNDLLTQVKNLDMDAVRAEVEKNKTIKE</sequence>
<name>A0A1H9YYW2_9GAMM</name>
<feature type="disulfide bond" description="Redox-active" evidence="9">
    <location>
        <begin position="30"/>
        <end position="33"/>
    </location>
</feature>
<dbReference type="Pfam" id="PF00085">
    <property type="entry name" value="Thioredoxin"/>
    <property type="match status" value="1"/>
</dbReference>
<evidence type="ECO:0000256" key="3">
    <source>
        <dbReference type="ARBA" id="ARBA00022982"/>
    </source>
</evidence>
<dbReference type="GO" id="GO:0005829">
    <property type="term" value="C:cytosol"/>
    <property type="evidence" value="ECO:0007669"/>
    <property type="project" value="TreeGrafter"/>
</dbReference>
<dbReference type="PROSITE" id="PS00194">
    <property type="entry name" value="THIOREDOXIN_1"/>
    <property type="match status" value="1"/>
</dbReference>
<dbReference type="PRINTS" id="PR00421">
    <property type="entry name" value="THIOREDOXIN"/>
</dbReference>
<evidence type="ECO:0000256" key="4">
    <source>
        <dbReference type="ARBA" id="ARBA00023157"/>
    </source>
</evidence>
<dbReference type="OrthoDB" id="9790390at2"/>
<dbReference type="SUPFAM" id="SSF52833">
    <property type="entry name" value="Thioredoxin-like"/>
    <property type="match status" value="1"/>
</dbReference>
<protein>
    <recommendedName>
        <fullName evidence="6 7">Thioredoxin</fullName>
    </recommendedName>
</protein>
<dbReference type="Gene3D" id="3.40.30.10">
    <property type="entry name" value="Glutaredoxin"/>
    <property type="match status" value="1"/>
</dbReference>
<dbReference type="InterPro" id="IPR013766">
    <property type="entry name" value="Thioredoxin_domain"/>
</dbReference>
<feature type="active site" description="Nucleophile" evidence="8">
    <location>
        <position position="33"/>
    </location>
</feature>
<dbReference type="CDD" id="cd02947">
    <property type="entry name" value="TRX_family"/>
    <property type="match status" value="1"/>
</dbReference>
<evidence type="ECO:0000256" key="5">
    <source>
        <dbReference type="ARBA" id="ARBA00023284"/>
    </source>
</evidence>
<evidence type="ECO:0000256" key="8">
    <source>
        <dbReference type="PIRSR" id="PIRSR000077-1"/>
    </source>
</evidence>
<evidence type="ECO:0000256" key="6">
    <source>
        <dbReference type="NCBIfam" id="TIGR01068"/>
    </source>
</evidence>
<dbReference type="InterPro" id="IPR005746">
    <property type="entry name" value="Thioredoxin"/>
</dbReference>
<dbReference type="InterPro" id="IPR017937">
    <property type="entry name" value="Thioredoxin_CS"/>
</dbReference>
<dbReference type="PANTHER" id="PTHR45663:SF40">
    <property type="entry name" value="THIOREDOXIN 2"/>
    <property type="match status" value="1"/>
</dbReference>
<reference evidence="12" key="1">
    <citation type="submission" date="2016-10" db="EMBL/GenBank/DDBJ databases">
        <authorList>
            <person name="Varghese N."/>
            <person name="Submissions S."/>
        </authorList>
    </citation>
    <scope>NUCLEOTIDE SEQUENCE [LARGE SCALE GENOMIC DNA]</scope>
    <source>
        <strain evidence="12">DSM 18579</strain>
    </source>
</reference>
<organism evidence="11 12">
    <name type="scientific">Thorsellia anophelis DSM 18579</name>
    <dbReference type="NCBI Taxonomy" id="1123402"/>
    <lineage>
        <taxon>Bacteria</taxon>
        <taxon>Pseudomonadati</taxon>
        <taxon>Pseudomonadota</taxon>
        <taxon>Gammaproteobacteria</taxon>
        <taxon>Enterobacterales</taxon>
        <taxon>Thorselliaceae</taxon>
        <taxon>Thorsellia</taxon>
    </lineage>
</organism>
<dbReference type="PROSITE" id="PS51352">
    <property type="entry name" value="THIOREDOXIN_2"/>
    <property type="match status" value="1"/>
</dbReference>
<dbReference type="STRING" id="1123402.SAMN02583745_00426"/>
<comment type="similarity">
    <text evidence="1 7">Belongs to the thioredoxin family.</text>
</comment>
<keyword evidence="5 9" id="KW-0676">Redox-active center</keyword>
<feature type="site" description="Deprotonates C-terminal active site Cys" evidence="8">
    <location>
        <position position="24"/>
    </location>
</feature>
<gene>
    <name evidence="11" type="ORF">SAMN02583745_00426</name>
</gene>
<dbReference type="InterPro" id="IPR036249">
    <property type="entry name" value="Thioredoxin-like_sf"/>
</dbReference>
<feature type="site" description="Contributes to redox potential value" evidence="8">
    <location>
        <position position="31"/>
    </location>
</feature>
<evidence type="ECO:0000256" key="9">
    <source>
        <dbReference type="PIRSR" id="PIRSR000077-4"/>
    </source>
</evidence>
<evidence type="ECO:0000256" key="1">
    <source>
        <dbReference type="ARBA" id="ARBA00008987"/>
    </source>
</evidence>
<evidence type="ECO:0000313" key="11">
    <source>
        <dbReference type="EMBL" id="SES74452.1"/>
    </source>
</evidence>
<dbReference type="RefSeq" id="WP_093317389.1">
    <property type="nucleotide sequence ID" value="NZ_FOHV01000002.1"/>
</dbReference>
<dbReference type="Proteomes" id="UP000242642">
    <property type="component" value="Unassembled WGS sequence"/>
</dbReference>
<dbReference type="NCBIfam" id="TIGR01068">
    <property type="entry name" value="thioredoxin"/>
    <property type="match status" value="1"/>
</dbReference>
<keyword evidence="3" id="KW-0249">Electron transport</keyword>
<feature type="active site" description="Nucleophile" evidence="8">
    <location>
        <position position="30"/>
    </location>
</feature>
<dbReference type="GO" id="GO:0015035">
    <property type="term" value="F:protein-disulfide reductase activity"/>
    <property type="evidence" value="ECO:0007669"/>
    <property type="project" value="UniProtKB-UniRule"/>
</dbReference>
<evidence type="ECO:0000256" key="7">
    <source>
        <dbReference type="PIRNR" id="PIRNR000077"/>
    </source>
</evidence>
<dbReference type="EMBL" id="FOHV01000002">
    <property type="protein sequence ID" value="SES74452.1"/>
    <property type="molecule type" value="Genomic_DNA"/>
</dbReference>
<feature type="domain" description="Thioredoxin" evidence="10">
    <location>
        <begin position="1"/>
        <end position="105"/>
    </location>
</feature>
<keyword evidence="12" id="KW-1185">Reference proteome</keyword>
<dbReference type="PIRSF" id="PIRSF000077">
    <property type="entry name" value="Thioredoxin"/>
    <property type="match status" value="1"/>
</dbReference>
<evidence type="ECO:0000259" key="10">
    <source>
        <dbReference type="PROSITE" id="PS51352"/>
    </source>
</evidence>
<feature type="site" description="Contributes to redox potential value" evidence="8">
    <location>
        <position position="32"/>
    </location>
</feature>
<dbReference type="AlphaFoldDB" id="A0A1H9YYW2"/>
<keyword evidence="2" id="KW-0813">Transport</keyword>